<proteinExistence type="predicted"/>
<feature type="region of interest" description="Disordered" evidence="5">
    <location>
        <begin position="95"/>
        <end position="182"/>
    </location>
</feature>
<evidence type="ECO:0000256" key="2">
    <source>
        <dbReference type="ARBA" id="ARBA00023015"/>
    </source>
</evidence>
<dbReference type="PROSITE" id="PS50217">
    <property type="entry name" value="BZIP"/>
    <property type="match status" value="1"/>
</dbReference>
<dbReference type="InterPro" id="IPR051027">
    <property type="entry name" value="bZIP_transcription_factors"/>
</dbReference>
<dbReference type="InterPro" id="IPR004827">
    <property type="entry name" value="bZIP"/>
</dbReference>
<dbReference type="GeneID" id="37255975"/>
<dbReference type="STRING" id="56646.A0A2L2TA60"/>
<dbReference type="Proteomes" id="UP000245910">
    <property type="component" value="Chromosome I"/>
</dbReference>
<keyword evidence="3" id="KW-0804">Transcription</keyword>
<feature type="domain" description="BZIP" evidence="6">
    <location>
        <begin position="167"/>
        <end position="230"/>
    </location>
</feature>
<dbReference type="SUPFAM" id="SSF57959">
    <property type="entry name" value="Leucine zipper domain"/>
    <property type="match status" value="1"/>
</dbReference>
<dbReference type="OrthoDB" id="295274at2759"/>
<feature type="compositionally biased region" description="Basic and acidic residues" evidence="5">
    <location>
        <begin position="162"/>
        <end position="178"/>
    </location>
</feature>
<dbReference type="EMBL" id="LN649229">
    <property type="protein sequence ID" value="CEI67824.1"/>
    <property type="molecule type" value="Genomic_DNA"/>
</dbReference>
<dbReference type="AlphaFoldDB" id="A0A2L2TA60"/>
<reference evidence="8" key="1">
    <citation type="submission" date="2014-10" db="EMBL/GenBank/DDBJ databases">
        <authorList>
            <person name="King R."/>
        </authorList>
    </citation>
    <scope>NUCLEOTIDE SEQUENCE [LARGE SCALE GENOMIC DNA]</scope>
    <source>
        <strain evidence="8">A3/5</strain>
    </source>
</reference>
<evidence type="ECO:0000259" key="6">
    <source>
        <dbReference type="PROSITE" id="PS50217"/>
    </source>
</evidence>
<evidence type="ECO:0000313" key="8">
    <source>
        <dbReference type="Proteomes" id="UP000245910"/>
    </source>
</evidence>
<dbReference type="PANTHER" id="PTHR19304">
    <property type="entry name" value="CYCLIC-AMP RESPONSE ELEMENT BINDING PROTEIN"/>
    <property type="match status" value="1"/>
</dbReference>
<evidence type="ECO:0000256" key="4">
    <source>
        <dbReference type="ARBA" id="ARBA00023242"/>
    </source>
</evidence>
<dbReference type="RefSeq" id="XP_025591539.1">
    <property type="nucleotide sequence ID" value="XM_025732634.1"/>
</dbReference>
<evidence type="ECO:0000256" key="1">
    <source>
        <dbReference type="ARBA" id="ARBA00004123"/>
    </source>
</evidence>
<dbReference type="GO" id="GO:0003700">
    <property type="term" value="F:DNA-binding transcription factor activity"/>
    <property type="evidence" value="ECO:0007669"/>
    <property type="project" value="InterPro"/>
</dbReference>
<name>A0A2L2TA60_9HYPO</name>
<sequence length="297" mass="33681">MNLIAQDPTDMNLSDTLFQGHWKQWWAGDAAFLETFNTAAPNVYVQEEQLQYGAYAYDRDTSMHWTSPTTSMYSYPLPSPSSKATSIDIATGDSESRLGSLLTQTDKRKGNMTRSTAASNAPKRALSRKRTKLEATEKPKACRSKSKPAPQSQSVRTPSPEPNKEVDEDSKKVQERNRIASNKFRFKKREAAKRLRAEEQDMERANRDLSSCVFDLTMEVYDLKMRLLQHTDCDCYLIQDYIANEAHRYSQDLGDGKQTPATPSYTLINFSNATNELLLSESLLQSQETTMTITDEN</sequence>
<dbReference type="InterPro" id="IPR046347">
    <property type="entry name" value="bZIP_sf"/>
</dbReference>
<dbReference type="GO" id="GO:0005634">
    <property type="term" value="C:nucleus"/>
    <property type="evidence" value="ECO:0007669"/>
    <property type="project" value="UniProtKB-SubCell"/>
</dbReference>
<dbReference type="Gene3D" id="1.20.5.170">
    <property type="match status" value="1"/>
</dbReference>
<comment type="subcellular location">
    <subcellularLocation>
        <location evidence="1">Nucleus</location>
    </subcellularLocation>
</comment>
<keyword evidence="4" id="KW-0539">Nucleus</keyword>
<evidence type="ECO:0000313" key="7">
    <source>
        <dbReference type="EMBL" id="CEI67824.1"/>
    </source>
</evidence>
<dbReference type="KEGG" id="fvn:FVRRES_04336"/>
<keyword evidence="8" id="KW-1185">Reference proteome</keyword>
<dbReference type="CDD" id="cd14687">
    <property type="entry name" value="bZIP_ATF2"/>
    <property type="match status" value="1"/>
</dbReference>
<organism evidence="7 8">
    <name type="scientific">Fusarium venenatum</name>
    <dbReference type="NCBI Taxonomy" id="56646"/>
    <lineage>
        <taxon>Eukaryota</taxon>
        <taxon>Fungi</taxon>
        <taxon>Dikarya</taxon>
        <taxon>Ascomycota</taxon>
        <taxon>Pezizomycotina</taxon>
        <taxon>Sordariomycetes</taxon>
        <taxon>Hypocreomycetidae</taxon>
        <taxon>Hypocreales</taxon>
        <taxon>Nectriaceae</taxon>
        <taxon>Fusarium</taxon>
    </lineage>
</organism>
<keyword evidence="2" id="KW-0805">Transcription regulation</keyword>
<evidence type="ECO:0000256" key="5">
    <source>
        <dbReference type="SAM" id="MobiDB-lite"/>
    </source>
</evidence>
<dbReference type="PROSITE" id="PS00036">
    <property type="entry name" value="BZIP_BASIC"/>
    <property type="match status" value="1"/>
</dbReference>
<protein>
    <recommendedName>
        <fullName evidence="6">BZIP domain-containing protein</fullName>
    </recommendedName>
</protein>
<evidence type="ECO:0000256" key="3">
    <source>
        <dbReference type="ARBA" id="ARBA00023163"/>
    </source>
</evidence>
<accession>A0A2L2TA60</accession>